<protein>
    <submittedName>
        <fullName evidence="9">Internalin-A</fullName>
    </submittedName>
</protein>
<keyword evidence="5" id="KW-0572">Peptidoglycan-anchor</keyword>
<dbReference type="AlphaFoldDB" id="A0A5K1IXH1"/>
<reference evidence="9 10" key="1">
    <citation type="submission" date="2019-10" db="EMBL/GenBank/DDBJ databases">
        <authorList>
            <person name="Wolf R A."/>
        </authorList>
    </citation>
    <scope>NUCLEOTIDE SEQUENCE [LARGE SCALE GENOMIC DNA]</scope>
    <source>
        <strain evidence="9">Collinsella_intestinalis_DSM_13632</strain>
    </source>
</reference>
<dbReference type="Pfam" id="PF09479">
    <property type="entry name" value="Flg_new"/>
    <property type="match status" value="4"/>
</dbReference>
<sequence length="357" mass="38973">MTFHAEDGTFLQTVEYKSDQAFGLFSEGIAPEKDGYEFAGWTYGDDAHTPVKADDVVTGDWHVYASYVKKDAPVASHAVTFHAEDGTFLQTVEYKSDQAFGLFSEGIAPEKDGYEFAGWTYGDDAHTPVKADDVVTGDWHVYASYVKKDAPVASHAVTFHAEDGTFLQTVEYKSDQAFGLFSEGIAPEKDGYEFAGWTYGDDAHTPVKADDVVTGDWHVYASYVKKDAPQAKVFKVTFWDGLTWTEDAVVEVEEGKTVAAPTDPACEGFKFEGWFVDKALKEAYDFSAPVNGDMVLYAKWSKTAEAPKDEQKPVTPSDKNAGLPQTGDASMVAMGFAAASGAVLSAAGYFSSKRRKH</sequence>
<name>A0A5K1IXH1_9ACTN</name>
<evidence type="ECO:0000256" key="1">
    <source>
        <dbReference type="ARBA" id="ARBA00004196"/>
    </source>
</evidence>
<keyword evidence="7" id="KW-0472">Membrane</keyword>
<dbReference type="NCBIfam" id="TIGR02543">
    <property type="entry name" value="List_Bact_rpt"/>
    <property type="match status" value="1"/>
</dbReference>
<keyword evidence="7" id="KW-0812">Transmembrane</keyword>
<gene>
    <name evidence="9" type="primary">inlA</name>
    <name evidence="9" type="ORF">JKKLCJKK_00788</name>
</gene>
<proteinExistence type="predicted"/>
<feature type="domain" description="Gram-positive cocci surface proteins LPxTG" evidence="8">
    <location>
        <begin position="323"/>
        <end position="357"/>
    </location>
</feature>
<accession>A0A5K1IXH1</accession>
<dbReference type="InterPro" id="IPR019931">
    <property type="entry name" value="LPXTG_anchor"/>
</dbReference>
<organism evidence="9 10">
    <name type="scientific">Collinsella intestinalis</name>
    <dbReference type="NCBI Taxonomy" id="147207"/>
    <lineage>
        <taxon>Bacteria</taxon>
        <taxon>Bacillati</taxon>
        <taxon>Actinomycetota</taxon>
        <taxon>Coriobacteriia</taxon>
        <taxon>Coriobacteriales</taxon>
        <taxon>Coriobacteriaceae</taxon>
        <taxon>Collinsella</taxon>
    </lineage>
</organism>
<evidence type="ECO:0000313" key="9">
    <source>
        <dbReference type="EMBL" id="VWL93575.1"/>
    </source>
</evidence>
<dbReference type="InterPro" id="IPR013378">
    <property type="entry name" value="InlB-like_B-rpt"/>
</dbReference>
<keyword evidence="4" id="KW-0732">Signal</keyword>
<dbReference type="NCBIfam" id="TIGR01167">
    <property type="entry name" value="LPXTG_anchor"/>
    <property type="match status" value="1"/>
</dbReference>
<keyword evidence="2" id="KW-0134">Cell wall</keyword>
<dbReference type="EMBL" id="CABWIC010000007">
    <property type="protein sequence ID" value="VWL93575.1"/>
    <property type="molecule type" value="Genomic_DNA"/>
</dbReference>
<evidence type="ECO:0000259" key="8">
    <source>
        <dbReference type="PROSITE" id="PS50847"/>
    </source>
</evidence>
<dbReference type="PROSITE" id="PS50847">
    <property type="entry name" value="GRAM_POS_ANCHORING"/>
    <property type="match status" value="1"/>
</dbReference>
<evidence type="ECO:0000256" key="4">
    <source>
        <dbReference type="ARBA" id="ARBA00022729"/>
    </source>
</evidence>
<dbReference type="GO" id="GO:0030313">
    <property type="term" value="C:cell envelope"/>
    <property type="evidence" value="ECO:0007669"/>
    <property type="project" value="UniProtKB-SubCell"/>
</dbReference>
<dbReference type="Proteomes" id="UP000405524">
    <property type="component" value="Unassembled WGS sequence"/>
</dbReference>
<evidence type="ECO:0000256" key="2">
    <source>
        <dbReference type="ARBA" id="ARBA00022512"/>
    </source>
</evidence>
<evidence type="ECO:0000256" key="5">
    <source>
        <dbReference type="ARBA" id="ARBA00023088"/>
    </source>
</evidence>
<evidence type="ECO:0000313" key="10">
    <source>
        <dbReference type="Proteomes" id="UP000405524"/>
    </source>
</evidence>
<keyword evidence="7" id="KW-1133">Transmembrane helix</keyword>
<evidence type="ECO:0000256" key="7">
    <source>
        <dbReference type="SAM" id="Phobius"/>
    </source>
</evidence>
<evidence type="ECO:0000256" key="6">
    <source>
        <dbReference type="SAM" id="MobiDB-lite"/>
    </source>
</evidence>
<dbReference type="Gene3D" id="2.60.40.4270">
    <property type="entry name" value="Listeria-Bacteroides repeat domain"/>
    <property type="match status" value="4"/>
</dbReference>
<dbReference type="Pfam" id="PF00746">
    <property type="entry name" value="Gram_pos_anchor"/>
    <property type="match status" value="1"/>
</dbReference>
<dbReference type="InterPro" id="IPR042229">
    <property type="entry name" value="Listeria/Bacterioides_rpt_sf"/>
</dbReference>
<evidence type="ECO:0000256" key="3">
    <source>
        <dbReference type="ARBA" id="ARBA00022525"/>
    </source>
</evidence>
<feature type="region of interest" description="Disordered" evidence="6">
    <location>
        <begin position="306"/>
        <end position="326"/>
    </location>
</feature>
<keyword evidence="3" id="KW-0964">Secreted</keyword>
<feature type="transmembrane region" description="Helical" evidence="7">
    <location>
        <begin position="329"/>
        <end position="350"/>
    </location>
</feature>
<comment type="subcellular location">
    <subcellularLocation>
        <location evidence="1">Cell envelope</location>
    </subcellularLocation>
</comment>